<evidence type="ECO:0000256" key="6">
    <source>
        <dbReference type="RuleBase" id="RU365089"/>
    </source>
</evidence>
<dbReference type="Proteomes" id="UP000054075">
    <property type="component" value="Unassembled WGS sequence"/>
</dbReference>
<dbReference type="Pfam" id="PF00872">
    <property type="entry name" value="Transposase_mut"/>
    <property type="match status" value="1"/>
</dbReference>
<keyword evidence="6" id="KW-0814">Transposable element</keyword>
<keyword evidence="9" id="KW-1185">Reference proteome</keyword>
<dbReference type="GO" id="GO:0004803">
    <property type="term" value="F:transposase activity"/>
    <property type="evidence" value="ECO:0007669"/>
    <property type="project" value="UniProtKB-UniRule"/>
</dbReference>
<evidence type="ECO:0000256" key="5">
    <source>
        <dbReference type="ARBA" id="ARBA00023172"/>
    </source>
</evidence>
<evidence type="ECO:0000313" key="9">
    <source>
        <dbReference type="Proteomes" id="UP000054075"/>
    </source>
</evidence>
<dbReference type="EMBL" id="AAQJ02000001">
    <property type="protein sequence ID" value="EDP45711.1"/>
    <property type="molecule type" value="Genomic_DNA"/>
</dbReference>
<dbReference type="InterPro" id="IPR001207">
    <property type="entry name" value="Transposase_mutator"/>
</dbReference>
<proteinExistence type="inferred from homology"/>
<reference evidence="7" key="2">
    <citation type="submission" date="2007-10" db="EMBL/GenBank/DDBJ databases">
        <authorList>
            <person name="Myers G.S."/>
        </authorList>
    </citation>
    <scope>NUCLEOTIDE SEQUENCE [LARGE SCALE GENOMIC DNA]</scope>
</reference>
<evidence type="ECO:0000256" key="2">
    <source>
        <dbReference type="ARBA" id="ARBA00010961"/>
    </source>
</evidence>
<dbReference type="STRING" id="59196.RICGR_1416"/>
<dbReference type="PANTHER" id="PTHR33217:SF5">
    <property type="entry name" value="MUTATOR FAMILY TRANSPOSASE"/>
    <property type="match status" value="1"/>
</dbReference>
<dbReference type="GO" id="GO:0006313">
    <property type="term" value="P:DNA transposition"/>
    <property type="evidence" value="ECO:0007669"/>
    <property type="project" value="UniProtKB-UniRule"/>
</dbReference>
<dbReference type="eggNOG" id="COG3328">
    <property type="taxonomic scope" value="Bacteria"/>
</dbReference>
<dbReference type="PANTHER" id="PTHR33217">
    <property type="entry name" value="TRANSPOSASE FOR INSERTION SEQUENCE ELEMENT IS1081"/>
    <property type="match status" value="1"/>
</dbReference>
<accession>A8PQ24</accession>
<evidence type="ECO:0000313" key="7">
    <source>
        <dbReference type="EMBL" id="EDP45711.1"/>
    </source>
</evidence>
<name>A8PQ24_9COXI</name>
<evidence type="ECO:0000256" key="1">
    <source>
        <dbReference type="ARBA" id="ARBA00002190"/>
    </source>
</evidence>
<dbReference type="GO" id="GO:0003677">
    <property type="term" value="F:DNA binding"/>
    <property type="evidence" value="ECO:0007669"/>
    <property type="project" value="UniProtKB-UniRule"/>
</dbReference>
<keyword evidence="5 6" id="KW-0233">DNA recombination</keyword>
<protein>
    <recommendedName>
        <fullName evidence="6">Mutator family transposase</fullName>
    </recommendedName>
</protein>
<comment type="similarity">
    <text evidence="2 6">Belongs to the transposase mutator family.</text>
</comment>
<sequence length="126" mass="14963">MLHGALHNFIYRLTSWENVIPFFGYPTEIRKVIYTTNAIESLNMTLRKFIKNKRIFPSDEAAFKQIYLAMQIIAKKWTMPIRDWKPALARFTIEFGDRIGTIANLHKCSCRLKKVYIYVIYKSFYA</sequence>
<organism evidence="7 9">
    <name type="scientific">Rickettsiella grylli</name>
    <dbReference type="NCBI Taxonomy" id="59196"/>
    <lineage>
        <taxon>Bacteria</taxon>
        <taxon>Pseudomonadati</taxon>
        <taxon>Pseudomonadota</taxon>
        <taxon>Gammaproteobacteria</taxon>
        <taxon>Legionellales</taxon>
        <taxon>Coxiellaceae</taxon>
        <taxon>Rickettsiella</taxon>
    </lineage>
</organism>
<dbReference type="EMBL" id="AAQJ02000001">
    <property type="protein sequence ID" value="EDP46733.1"/>
    <property type="molecule type" value="Genomic_DNA"/>
</dbReference>
<comment type="caution">
    <text evidence="7">The sequence shown here is derived from an EMBL/GenBank/DDBJ whole genome shotgun (WGS) entry which is preliminary data.</text>
</comment>
<comment type="function">
    <text evidence="1 6">Required for the transposition of the insertion element.</text>
</comment>
<keyword evidence="3 6" id="KW-0815">Transposition</keyword>
<evidence type="ECO:0000256" key="4">
    <source>
        <dbReference type="ARBA" id="ARBA00023125"/>
    </source>
</evidence>
<keyword evidence="4 6" id="KW-0238">DNA-binding</keyword>
<dbReference type="AlphaFoldDB" id="A8PQ24"/>
<reference evidence="7" key="1">
    <citation type="submission" date="2006-04" db="EMBL/GenBank/DDBJ databases">
        <authorList>
            <person name="Seshadri R."/>
            <person name="Federici B.A."/>
        </authorList>
    </citation>
    <scope>NUCLEOTIDE SEQUENCE [LARGE SCALE GENOMIC DNA]</scope>
</reference>
<evidence type="ECO:0000313" key="8">
    <source>
        <dbReference type="EMBL" id="EDP46733.1"/>
    </source>
</evidence>
<evidence type="ECO:0000256" key="3">
    <source>
        <dbReference type="ARBA" id="ARBA00022578"/>
    </source>
</evidence>
<gene>
    <name evidence="7" type="ORF">RICGR_1416</name>
    <name evidence="8" type="ORF">RICGR_1545</name>
</gene>